<dbReference type="InterPro" id="IPR003323">
    <property type="entry name" value="OTU_dom"/>
</dbReference>
<dbReference type="Proteomes" id="UP000053268">
    <property type="component" value="Unassembled WGS sequence"/>
</dbReference>
<organism evidence="2 3">
    <name type="scientific">Papilio xuthus</name>
    <name type="common">Asian swallowtail butterfly</name>
    <dbReference type="NCBI Taxonomy" id="66420"/>
    <lineage>
        <taxon>Eukaryota</taxon>
        <taxon>Metazoa</taxon>
        <taxon>Ecdysozoa</taxon>
        <taxon>Arthropoda</taxon>
        <taxon>Hexapoda</taxon>
        <taxon>Insecta</taxon>
        <taxon>Pterygota</taxon>
        <taxon>Neoptera</taxon>
        <taxon>Endopterygota</taxon>
        <taxon>Lepidoptera</taxon>
        <taxon>Glossata</taxon>
        <taxon>Ditrysia</taxon>
        <taxon>Papilionoidea</taxon>
        <taxon>Papilionidae</taxon>
        <taxon>Papilioninae</taxon>
        <taxon>Papilio</taxon>
    </lineage>
</organism>
<dbReference type="SUPFAM" id="SSF54001">
    <property type="entry name" value="Cysteine proteinases"/>
    <property type="match status" value="1"/>
</dbReference>
<dbReference type="GO" id="GO:0004843">
    <property type="term" value="F:cysteine-type deubiquitinase activity"/>
    <property type="evidence" value="ECO:0007669"/>
    <property type="project" value="TreeGrafter"/>
</dbReference>
<accession>A0A194PTM0</accession>
<keyword evidence="3" id="KW-1185">Reference proteome</keyword>
<evidence type="ECO:0000313" key="3">
    <source>
        <dbReference type="Proteomes" id="UP000053268"/>
    </source>
</evidence>
<dbReference type="InterPro" id="IPR050704">
    <property type="entry name" value="Peptidase_C85-like"/>
</dbReference>
<dbReference type="PANTHER" id="PTHR12419">
    <property type="entry name" value="OTU DOMAIN CONTAINING PROTEIN"/>
    <property type="match status" value="1"/>
</dbReference>
<dbReference type="Pfam" id="PF02338">
    <property type="entry name" value="OTU"/>
    <property type="match status" value="1"/>
</dbReference>
<evidence type="ECO:0000259" key="1">
    <source>
        <dbReference type="PROSITE" id="PS50802"/>
    </source>
</evidence>
<feature type="domain" description="OTU" evidence="1">
    <location>
        <begin position="3"/>
        <end position="135"/>
    </location>
</feature>
<dbReference type="AlphaFoldDB" id="A0A194PTM0"/>
<dbReference type="CDD" id="cd22757">
    <property type="entry name" value="OTU_P87_VP80-like"/>
    <property type="match status" value="1"/>
</dbReference>
<dbReference type="STRING" id="66420.A0A194PTM0"/>
<sequence length="137" mass="15898">MSPRIISIYGDGNCLFRSISYCIYNTQERHREIRLNVVNRVVNEWNRYKNFIIGDTSYSLNIISASDYQSLMSRDGQYGGHVEVHCASELYNDYTFKVHVNMSNRTIDYGRGRITKHLLFSGCFDAGHYSVLEYGDD</sequence>
<gene>
    <name evidence="2" type="ORF">RR46_12791</name>
</gene>
<dbReference type="Gene3D" id="3.90.70.80">
    <property type="match status" value="1"/>
</dbReference>
<dbReference type="GO" id="GO:0016579">
    <property type="term" value="P:protein deubiquitination"/>
    <property type="evidence" value="ECO:0007669"/>
    <property type="project" value="TreeGrafter"/>
</dbReference>
<reference evidence="2 3" key="1">
    <citation type="journal article" date="2015" name="Nat. Commun.">
        <title>Outbred genome sequencing and CRISPR/Cas9 gene editing in butterflies.</title>
        <authorList>
            <person name="Li X."/>
            <person name="Fan D."/>
            <person name="Zhang W."/>
            <person name="Liu G."/>
            <person name="Zhang L."/>
            <person name="Zhao L."/>
            <person name="Fang X."/>
            <person name="Chen L."/>
            <person name="Dong Y."/>
            <person name="Chen Y."/>
            <person name="Ding Y."/>
            <person name="Zhao R."/>
            <person name="Feng M."/>
            <person name="Zhu Y."/>
            <person name="Feng Y."/>
            <person name="Jiang X."/>
            <person name="Zhu D."/>
            <person name="Xiang H."/>
            <person name="Feng X."/>
            <person name="Li S."/>
            <person name="Wang J."/>
            <person name="Zhang G."/>
            <person name="Kronforst M.R."/>
            <person name="Wang W."/>
        </authorList>
    </citation>
    <scope>NUCLEOTIDE SEQUENCE [LARGE SCALE GENOMIC DNA]</scope>
    <source>
        <strain evidence="2">Ya'a_city_454_Px</strain>
        <tissue evidence="2">Whole body</tissue>
    </source>
</reference>
<dbReference type="PROSITE" id="PS50802">
    <property type="entry name" value="OTU"/>
    <property type="match status" value="1"/>
</dbReference>
<dbReference type="InterPro" id="IPR038765">
    <property type="entry name" value="Papain-like_cys_pep_sf"/>
</dbReference>
<name>A0A194PTM0_PAPXU</name>
<protein>
    <recommendedName>
        <fullName evidence="1">OTU domain-containing protein</fullName>
    </recommendedName>
</protein>
<evidence type="ECO:0000313" key="2">
    <source>
        <dbReference type="EMBL" id="KPI96761.1"/>
    </source>
</evidence>
<dbReference type="EMBL" id="KQ459593">
    <property type="protein sequence ID" value="KPI96761.1"/>
    <property type="molecule type" value="Genomic_DNA"/>
</dbReference>
<proteinExistence type="predicted"/>